<keyword evidence="2" id="KW-1185">Reference proteome</keyword>
<sequence>MARGQPPCPANPPTQDASVLFFGELGKVVADFHAIRRLDKYIPLRTSVVWCLNAEARPLCGFIQGDRERQGGSAGIGGVVAEVLVQAASVPPRFHSTV</sequence>
<dbReference type="AlphaFoldDB" id="A0A5B7ERG7"/>
<dbReference type="Proteomes" id="UP000324222">
    <property type="component" value="Unassembled WGS sequence"/>
</dbReference>
<comment type="caution">
    <text evidence="1">The sequence shown here is derived from an EMBL/GenBank/DDBJ whole genome shotgun (WGS) entry which is preliminary data.</text>
</comment>
<protein>
    <submittedName>
        <fullName evidence="1">Uncharacterized protein</fullName>
    </submittedName>
</protein>
<evidence type="ECO:0000313" key="1">
    <source>
        <dbReference type="EMBL" id="MPC36742.1"/>
    </source>
</evidence>
<evidence type="ECO:0000313" key="2">
    <source>
        <dbReference type="Proteomes" id="UP000324222"/>
    </source>
</evidence>
<dbReference type="EMBL" id="VSRR010003595">
    <property type="protein sequence ID" value="MPC36742.1"/>
    <property type="molecule type" value="Genomic_DNA"/>
</dbReference>
<name>A0A5B7ERG7_PORTR</name>
<reference evidence="1 2" key="1">
    <citation type="submission" date="2019-05" db="EMBL/GenBank/DDBJ databases">
        <title>Another draft genome of Portunus trituberculatus and its Hox gene families provides insights of decapod evolution.</title>
        <authorList>
            <person name="Jeong J.-H."/>
            <person name="Song I."/>
            <person name="Kim S."/>
            <person name="Choi T."/>
            <person name="Kim D."/>
            <person name="Ryu S."/>
            <person name="Kim W."/>
        </authorList>
    </citation>
    <scope>NUCLEOTIDE SEQUENCE [LARGE SCALE GENOMIC DNA]</scope>
    <source>
        <tissue evidence="1">Muscle</tissue>
    </source>
</reference>
<organism evidence="1 2">
    <name type="scientific">Portunus trituberculatus</name>
    <name type="common">Swimming crab</name>
    <name type="synonym">Neptunus trituberculatus</name>
    <dbReference type="NCBI Taxonomy" id="210409"/>
    <lineage>
        <taxon>Eukaryota</taxon>
        <taxon>Metazoa</taxon>
        <taxon>Ecdysozoa</taxon>
        <taxon>Arthropoda</taxon>
        <taxon>Crustacea</taxon>
        <taxon>Multicrustacea</taxon>
        <taxon>Malacostraca</taxon>
        <taxon>Eumalacostraca</taxon>
        <taxon>Eucarida</taxon>
        <taxon>Decapoda</taxon>
        <taxon>Pleocyemata</taxon>
        <taxon>Brachyura</taxon>
        <taxon>Eubrachyura</taxon>
        <taxon>Portunoidea</taxon>
        <taxon>Portunidae</taxon>
        <taxon>Portuninae</taxon>
        <taxon>Portunus</taxon>
    </lineage>
</organism>
<gene>
    <name evidence="1" type="ORF">E2C01_030210</name>
</gene>
<proteinExistence type="predicted"/>
<accession>A0A5B7ERG7</accession>